<evidence type="ECO:0000259" key="7">
    <source>
        <dbReference type="PROSITE" id="PS50940"/>
    </source>
</evidence>
<accession>A0A9D4N6P3</accession>
<evidence type="ECO:0000256" key="4">
    <source>
        <dbReference type="ARBA" id="ARBA00023157"/>
    </source>
</evidence>
<sequence>MEKVVIFLAALSAFVGTAAAVNCTTLADGVYETGCRSYAVCTGSKVTIVECPEHKVYNNQTGRCDNVTNVAPPCGLMVDCSTQTDGRYPDTSNNCQSWYTCNDKKFLGHNFCPEGTVFDSTLSTCNWKDAVAPPCGTLSG</sequence>
<dbReference type="OrthoDB" id="6020543at2759"/>
<dbReference type="PANTHER" id="PTHR23301">
    <property type="entry name" value="CHITIN BINDING PERITROPHIN-A"/>
    <property type="match status" value="1"/>
</dbReference>
<dbReference type="PANTHER" id="PTHR23301:SF106">
    <property type="entry name" value="CHITIN-BINDING TYPE-2 DOMAIN-CONTAINING PROTEIN-RELATED"/>
    <property type="match status" value="1"/>
</dbReference>
<dbReference type="InterPro" id="IPR051940">
    <property type="entry name" value="Chitin_bind-dev_reg"/>
</dbReference>
<feature type="domain" description="Chitin-binding type-2" evidence="7">
    <location>
        <begin position="20"/>
        <end position="76"/>
    </location>
</feature>
<dbReference type="PROSITE" id="PS50940">
    <property type="entry name" value="CHIT_BIND_II"/>
    <property type="match status" value="2"/>
</dbReference>
<evidence type="ECO:0000313" key="10">
    <source>
        <dbReference type="Proteomes" id="UP000828390"/>
    </source>
</evidence>
<keyword evidence="3" id="KW-0677">Repeat</keyword>
<evidence type="ECO:0000313" key="8">
    <source>
        <dbReference type="EMBL" id="KAH3890722.1"/>
    </source>
</evidence>
<keyword evidence="1" id="KW-0147">Chitin-binding</keyword>
<dbReference type="EMBL" id="JAIWYP010000001">
    <property type="protein sequence ID" value="KAH3890723.1"/>
    <property type="molecule type" value="Genomic_DNA"/>
</dbReference>
<dbReference type="GO" id="GO:0008061">
    <property type="term" value="F:chitin binding"/>
    <property type="evidence" value="ECO:0007669"/>
    <property type="project" value="UniProtKB-KW"/>
</dbReference>
<evidence type="ECO:0000256" key="5">
    <source>
        <dbReference type="ARBA" id="ARBA00023180"/>
    </source>
</evidence>
<comment type="caution">
    <text evidence="8">The sequence shown here is derived from an EMBL/GenBank/DDBJ whole genome shotgun (WGS) entry which is preliminary data.</text>
</comment>
<keyword evidence="2 6" id="KW-0732">Signal</keyword>
<dbReference type="Gene3D" id="2.170.140.10">
    <property type="entry name" value="Chitin binding domain"/>
    <property type="match status" value="2"/>
</dbReference>
<proteinExistence type="predicted"/>
<reference evidence="8" key="2">
    <citation type="submission" date="2020-11" db="EMBL/GenBank/DDBJ databases">
        <authorList>
            <person name="McCartney M.A."/>
            <person name="Auch B."/>
            <person name="Kono T."/>
            <person name="Mallez S."/>
            <person name="Becker A."/>
            <person name="Gohl D.M."/>
            <person name="Silverstein K.A.T."/>
            <person name="Koren S."/>
            <person name="Bechman K.B."/>
            <person name="Herman A."/>
            <person name="Abrahante J.E."/>
            <person name="Garbe J."/>
        </authorList>
    </citation>
    <scope>NUCLEOTIDE SEQUENCE</scope>
    <source>
        <strain evidence="8">Duluth1</strain>
        <tissue evidence="8">Whole animal</tissue>
    </source>
</reference>
<gene>
    <name evidence="8" type="ORF">DPMN_014810</name>
    <name evidence="9" type="ORF">DPMN_014811</name>
</gene>
<evidence type="ECO:0000313" key="9">
    <source>
        <dbReference type="EMBL" id="KAH3890723.1"/>
    </source>
</evidence>
<protein>
    <recommendedName>
        <fullName evidence="7">Chitin-binding type-2 domain-containing protein</fullName>
    </recommendedName>
</protein>
<organism evidence="8 10">
    <name type="scientific">Dreissena polymorpha</name>
    <name type="common">Zebra mussel</name>
    <name type="synonym">Mytilus polymorpha</name>
    <dbReference type="NCBI Taxonomy" id="45954"/>
    <lineage>
        <taxon>Eukaryota</taxon>
        <taxon>Metazoa</taxon>
        <taxon>Spiralia</taxon>
        <taxon>Lophotrochozoa</taxon>
        <taxon>Mollusca</taxon>
        <taxon>Bivalvia</taxon>
        <taxon>Autobranchia</taxon>
        <taxon>Heteroconchia</taxon>
        <taxon>Euheterodonta</taxon>
        <taxon>Imparidentia</taxon>
        <taxon>Neoheterodontei</taxon>
        <taxon>Myida</taxon>
        <taxon>Dreissenoidea</taxon>
        <taxon>Dreissenidae</taxon>
        <taxon>Dreissena</taxon>
    </lineage>
</organism>
<dbReference type="InterPro" id="IPR036508">
    <property type="entry name" value="Chitin-bd_dom_sf"/>
</dbReference>
<evidence type="ECO:0000256" key="2">
    <source>
        <dbReference type="ARBA" id="ARBA00022729"/>
    </source>
</evidence>
<dbReference type="EMBL" id="JAIWYP010000001">
    <property type="protein sequence ID" value="KAH3890722.1"/>
    <property type="molecule type" value="Genomic_DNA"/>
</dbReference>
<dbReference type="SMART" id="SM00494">
    <property type="entry name" value="ChtBD2"/>
    <property type="match status" value="2"/>
</dbReference>
<name>A0A9D4N6P3_DREPO</name>
<feature type="domain" description="Chitin-binding type-2" evidence="7">
    <location>
        <begin position="77"/>
        <end position="137"/>
    </location>
</feature>
<dbReference type="AlphaFoldDB" id="A0A9D4N6P3"/>
<keyword evidence="5" id="KW-0325">Glycoprotein</keyword>
<dbReference type="InterPro" id="IPR002557">
    <property type="entry name" value="Chitin-bd_dom"/>
</dbReference>
<reference evidence="8" key="1">
    <citation type="journal article" date="2019" name="bioRxiv">
        <title>The Genome of the Zebra Mussel, Dreissena polymorpha: A Resource for Invasive Species Research.</title>
        <authorList>
            <person name="McCartney M.A."/>
            <person name="Auch B."/>
            <person name="Kono T."/>
            <person name="Mallez S."/>
            <person name="Zhang Y."/>
            <person name="Obille A."/>
            <person name="Becker A."/>
            <person name="Abrahante J.E."/>
            <person name="Garbe J."/>
            <person name="Badalamenti J.P."/>
            <person name="Herman A."/>
            <person name="Mangelson H."/>
            <person name="Liachko I."/>
            <person name="Sullivan S."/>
            <person name="Sone E.D."/>
            <person name="Koren S."/>
            <person name="Silverstein K.A.T."/>
            <person name="Beckman K.B."/>
            <person name="Gohl D.M."/>
        </authorList>
    </citation>
    <scope>NUCLEOTIDE SEQUENCE</scope>
    <source>
        <strain evidence="8">Duluth1</strain>
        <tissue evidence="8">Whole animal</tissue>
    </source>
</reference>
<dbReference type="Proteomes" id="UP000828390">
    <property type="component" value="Unassembled WGS sequence"/>
</dbReference>
<keyword evidence="4" id="KW-1015">Disulfide bond</keyword>
<dbReference type="SUPFAM" id="SSF57625">
    <property type="entry name" value="Invertebrate chitin-binding proteins"/>
    <property type="match status" value="2"/>
</dbReference>
<feature type="chain" id="PRO_5040045521" description="Chitin-binding type-2 domain-containing protein" evidence="6">
    <location>
        <begin position="21"/>
        <end position="140"/>
    </location>
</feature>
<evidence type="ECO:0000256" key="1">
    <source>
        <dbReference type="ARBA" id="ARBA00022669"/>
    </source>
</evidence>
<dbReference type="GO" id="GO:0005576">
    <property type="term" value="C:extracellular region"/>
    <property type="evidence" value="ECO:0007669"/>
    <property type="project" value="InterPro"/>
</dbReference>
<keyword evidence="10" id="KW-1185">Reference proteome</keyword>
<feature type="signal peptide" evidence="6">
    <location>
        <begin position="1"/>
        <end position="20"/>
    </location>
</feature>
<evidence type="ECO:0000256" key="3">
    <source>
        <dbReference type="ARBA" id="ARBA00022737"/>
    </source>
</evidence>
<evidence type="ECO:0000256" key="6">
    <source>
        <dbReference type="SAM" id="SignalP"/>
    </source>
</evidence>
<dbReference type="Pfam" id="PF01607">
    <property type="entry name" value="CBM_14"/>
    <property type="match status" value="2"/>
</dbReference>